<evidence type="ECO:0000256" key="1">
    <source>
        <dbReference type="PROSITE-ProRule" id="PRU01005"/>
    </source>
</evidence>
<feature type="signal peptide" evidence="2">
    <location>
        <begin position="1"/>
        <end position="16"/>
    </location>
</feature>
<feature type="chain" id="PRO_5043125807" evidence="2">
    <location>
        <begin position="17"/>
        <end position="143"/>
    </location>
</feature>
<feature type="domain" description="ShKT" evidence="3">
    <location>
        <begin position="105"/>
        <end position="143"/>
    </location>
</feature>
<evidence type="ECO:0000313" key="6">
    <source>
        <dbReference type="WBParaSite" id="NBR_0001537201-mRNA-1"/>
    </source>
</evidence>
<dbReference type="Gene3D" id="1.10.10.1940">
    <property type="match status" value="1"/>
</dbReference>
<gene>
    <name evidence="4" type="ORF">NBR_LOCUS15373</name>
</gene>
<feature type="domain" description="ShKT" evidence="3">
    <location>
        <begin position="21"/>
        <end position="57"/>
    </location>
</feature>
<reference evidence="6" key="1">
    <citation type="submission" date="2017-02" db="UniProtKB">
        <authorList>
            <consortium name="WormBaseParasite"/>
        </authorList>
    </citation>
    <scope>IDENTIFICATION</scope>
</reference>
<dbReference type="WBParaSite" id="NBR_0001537201-mRNA-1">
    <property type="protein sequence ID" value="NBR_0001537201-mRNA-1"/>
    <property type="gene ID" value="NBR_0001537201"/>
</dbReference>
<evidence type="ECO:0000313" key="5">
    <source>
        <dbReference type="Proteomes" id="UP000271162"/>
    </source>
</evidence>
<protein>
    <submittedName>
        <fullName evidence="6">ShKT domain-containing protein</fullName>
    </submittedName>
</protein>
<organism evidence="6">
    <name type="scientific">Nippostrongylus brasiliensis</name>
    <name type="common">Rat hookworm</name>
    <dbReference type="NCBI Taxonomy" id="27835"/>
    <lineage>
        <taxon>Eukaryota</taxon>
        <taxon>Metazoa</taxon>
        <taxon>Ecdysozoa</taxon>
        <taxon>Nematoda</taxon>
        <taxon>Chromadorea</taxon>
        <taxon>Rhabditida</taxon>
        <taxon>Rhabditina</taxon>
        <taxon>Rhabditomorpha</taxon>
        <taxon>Strongyloidea</taxon>
        <taxon>Heligmosomidae</taxon>
        <taxon>Nippostrongylus</taxon>
    </lineage>
</organism>
<evidence type="ECO:0000259" key="3">
    <source>
        <dbReference type="PROSITE" id="PS51670"/>
    </source>
</evidence>
<dbReference type="AlphaFoldDB" id="A0A0N4YF55"/>
<dbReference type="OMA" id="GACECKD"/>
<proteinExistence type="predicted"/>
<evidence type="ECO:0000256" key="2">
    <source>
        <dbReference type="SAM" id="SignalP"/>
    </source>
</evidence>
<dbReference type="Proteomes" id="UP000271162">
    <property type="component" value="Unassembled WGS sequence"/>
</dbReference>
<evidence type="ECO:0000313" key="4">
    <source>
        <dbReference type="EMBL" id="VDL78967.1"/>
    </source>
</evidence>
<feature type="domain" description="ShKT" evidence="3">
    <location>
        <begin position="61"/>
        <end position="99"/>
    </location>
</feature>
<sequence length="143" mass="16415">MQFFVLAAFVFAYASAYPNNCYDTVGTTQCSLHKAKGHCQTEVDQMQRMCPWTCGYCDRTCGDELPTSQCQNVRKNNICGKPTEINYYKKYCAMSCFWCEYKKRCYDRLEAVPNLCANYKAQGECKKDPSYMLEVCAKTCGFC</sequence>
<dbReference type="Pfam" id="PF01549">
    <property type="entry name" value="ShK"/>
    <property type="match status" value="3"/>
</dbReference>
<dbReference type="PROSITE" id="PS51670">
    <property type="entry name" value="SHKT"/>
    <property type="match status" value="3"/>
</dbReference>
<reference evidence="4 5" key="2">
    <citation type="submission" date="2018-11" db="EMBL/GenBank/DDBJ databases">
        <authorList>
            <consortium name="Pathogen Informatics"/>
        </authorList>
    </citation>
    <scope>NUCLEOTIDE SEQUENCE [LARGE SCALE GENOMIC DNA]</scope>
</reference>
<dbReference type="SMART" id="SM00254">
    <property type="entry name" value="ShKT"/>
    <property type="match status" value="3"/>
</dbReference>
<dbReference type="InterPro" id="IPR003582">
    <property type="entry name" value="ShKT_dom"/>
</dbReference>
<keyword evidence="5" id="KW-1185">Reference proteome</keyword>
<keyword evidence="2" id="KW-0732">Signal</keyword>
<comment type="caution">
    <text evidence="1">Lacks conserved residue(s) required for the propagation of feature annotation.</text>
</comment>
<accession>A0A0N4YF55</accession>
<name>A0A0N4YF55_NIPBR</name>
<dbReference type="EMBL" id="UYSL01021710">
    <property type="protein sequence ID" value="VDL78967.1"/>
    <property type="molecule type" value="Genomic_DNA"/>
</dbReference>